<feature type="transmembrane region" description="Helical" evidence="1">
    <location>
        <begin position="378"/>
        <end position="398"/>
    </location>
</feature>
<reference evidence="4" key="2">
    <citation type="submission" date="2020-03" db="EMBL/GenBank/DDBJ databases">
        <authorList>
            <person name="Kafer S."/>
            <person name="Paraskevopoulou S."/>
            <person name="Zirkel F."/>
            <person name="Wieseke N."/>
            <person name="Donath A."/>
            <person name="Petersen M."/>
            <person name="Jones T.C."/>
            <person name="Liu S."/>
            <person name="Zhou X."/>
            <person name="Middendorf M."/>
            <person name="Junglen S."/>
            <person name="Misof B."/>
            <person name="Drosten C."/>
        </authorList>
    </citation>
    <scope>NUCLEOTIDE SEQUENCE</scope>
    <source>
        <strain evidence="4">OKIAV294</strain>
    </source>
</reference>
<name>A0A7D7JIV6_9VIRU</name>
<proteinExistence type="predicted"/>
<feature type="transmembrane region" description="Helical" evidence="1">
    <location>
        <begin position="350"/>
        <end position="373"/>
    </location>
</feature>
<dbReference type="Pfam" id="PF07245">
    <property type="entry name" value="Phlebovirus_G2"/>
    <property type="match status" value="1"/>
</dbReference>
<keyword evidence="1" id="KW-0812">Transmembrane</keyword>
<feature type="domain" description="Phlebovirus glycoprotein G2 fusion" evidence="2">
    <location>
        <begin position="481"/>
        <end position="799"/>
    </location>
</feature>
<dbReference type="InterPro" id="IPR043603">
    <property type="entry name" value="Phlebo_G2_C"/>
</dbReference>
<dbReference type="Gene3D" id="2.60.40.3770">
    <property type="match status" value="1"/>
</dbReference>
<reference evidence="4" key="1">
    <citation type="journal article" date="2019" name="PLoS Pathog.">
        <title>Re-assessing the diversity of negative strand RNA viruses in insects.</title>
        <authorList>
            <person name="Kafer S."/>
            <person name="Paraskevopoulou S."/>
            <person name="Zirkel F."/>
            <person name="Wieseke N."/>
            <person name="Donath A."/>
            <person name="Petersen M."/>
            <person name="Jones T.C."/>
            <person name="Liu S."/>
            <person name="Zhou X."/>
            <person name="Middendorf M."/>
            <person name="Junglen S."/>
            <person name="Misof B."/>
            <person name="Drosten C."/>
        </authorList>
    </citation>
    <scope>NUCLEOTIDE SEQUENCE</scope>
    <source>
        <strain evidence="4">OKIAV294</strain>
    </source>
</reference>
<evidence type="ECO:0000313" key="4">
    <source>
        <dbReference type="EMBL" id="QMP82293.1"/>
    </source>
</evidence>
<keyword evidence="1" id="KW-0472">Membrane</keyword>
<dbReference type="Pfam" id="PF19019">
    <property type="entry name" value="Phlebo_G2_C"/>
    <property type="match status" value="1"/>
</dbReference>
<evidence type="ECO:0000259" key="2">
    <source>
        <dbReference type="Pfam" id="PF07245"/>
    </source>
</evidence>
<dbReference type="EMBL" id="MT153500">
    <property type="protein sequence ID" value="QMP82293.1"/>
    <property type="molecule type" value="Viral_cRNA"/>
</dbReference>
<protein>
    <submittedName>
        <fullName evidence="4">Glycoprotein</fullName>
    </submittedName>
</protein>
<accession>A0A7D7JIV6</accession>
<evidence type="ECO:0000259" key="3">
    <source>
        <dbReference type="Pfam" id="PF19019"/>
    </source>
</evidence>
<keyword evidence="1" id="KW-1133">Transmembrane helix</keyword>
<feature type="domain" description="Phlebovirus glycoprotein G2 C-terminal" evidence="3">
    <location>
        <begin position="817"/>
        <end position="979"/>
    </location>
</feature>
<feature type="transmembrane region" description="Helical" evidence="1">
    <location>
        <begin position="953"/>
        <end position="975"/>
    </location>
</feature>
<organism evidence="4">
    <name type="scientific">Blattodean phenui-related virus OKIAV294</name>
    <dbReference type="NCBI Taxonomy" id="2746244"/>
    <lineage>
        <taxon>Viruses</taxon>
        <taxon>Riboviria</taxon>
        <taxon>Orthornavirae</taxon>
        <taxon>Negarnaviricota</taxon>
        <taxon>Polyploviricotina</taxon>
        <taxon>Bunyaviricetes</taxon>
        <taxon>Hareavirales</taxon>
        <taxon>Phenuiviridae</taxon>
    </lineage>
</organism>
<dbReference type="InterPro" id="IPR009878">
    <property type="entry name" value="Phlebovirus_G2_fusion"/>
</dbReference>
<sequence>MVQVKMLIMILAQVLCIVALPQCSDKVNCYNSCERSGVGMNQPGTCVSPFSCDKGSLLDSACRCSKRITDCVNGSWPGAICSPVGSAEVSRKYFETSEAQRCTEADVRSLDISSEWCHISSDDKVPPSRCSITARHSDIPYIIMESKRIPVSHLPIRKVFSGSIEDSVNRVGPNCTRSDRLTGATPELCSVLPLRDSCKISMSDADCIEIYDSKIEFLVLDLGTCWLPIDCYGTQKSNLYPFGSPVVDFDCSMCWVHCGIEEVVVHLDKGQYHMVELCSNTKCEKKLVSEDLIHFPRTFRDRVSDSRVRANIYGLDGSLYEKDGACKKMEVCDAIKCMVCWEATMNIKCWGAIAWFVALFAVWLLAVVVGTLLTHMHVIIKFLVGTFWLIYRVTRFLFRCCKRTGRASLKRVKQSKIGDSVGSLMWDDDDLVPEKSLSQTIVKQARKPKYYVSRSKFTPDLTSILIISLMISQTQATENECLHFQSISYQTEECTVNNAGVSCLGGTTTTIPLLGRDVTSCLEYRSKDGRLVGVLRLTPVFVGLQCNKELEYITRDHDLVYDSIHMCPHSGPCSGNWCEEVSDGTKVEGMAESHDGVGPGKKFCLRGQACAGAGCFYCTQSCVTIHWHASMKDSKYWEVYRCPSWVPRATVYAQFVDGSSVMDTTLAWNSGSSLTMFGKFKLRPLIYIDEKIPALSRSIMVQNQRGVLIEASPPGQPQPGRIGQLQCATALTSLKDCVIAPNSCVCSANEISGSCQCAQVSLEAAVSQKTLLPQSISIGTLKLVRGEILLELSAQGHLSVDVTSSGSMKAISQPPGSCDLDLVELTGCYSCLQGAKLFYTCRSNDIQSAVLTCNLGSAPISCDPKSSKRSTVLNLASPIIDLTCIASCDKSATARHVTGNLEYHGFDLINKEDVLHILPNVTESAASWNWTGWSSIGSFFSGIFHSIGWLKTVFIIVSAVIFCGISFMLLPMLLAPLKVLKRKQT</sequence>
<evidence type="ECO:0000256" key="1">
    <source>
        <dbReference type="SAM" id="Phobius"/>
    </source>
</evidence>